<dbReference type="AlphaFoldDB" id="A0A3B3S6J9"/>
<dbReference type="InterPro" id="IPR032675">
    <property type="entry name" value="LRR_dom_sf"/>
</dbReference>
<evidence type="ECO:0000256" key="10">
    <source>
        <dbReference type="ARBA" id="ARBA00022989"/>
    </source>
</evidence>
<evidence type="ECO:0000256" key="9">
    <source>
        <dbReference type="ARBA" id="ARBA00022968"/>
    </source>
</evidence>
<feature type="compositionally biased region" description="Basic and acidic residues" evidence="15">
    <location>
        <begin position="243"/>
        <end position="260"/>
    </location>
</feature>
<evidence type="ECO:0000256" key="12">
    <source>
        <dbReference type="ARBA" id="ARBA00023136"/>
    </source>
</evidence>
<dbReference type="InterPro" id="IPR001611">
    <property type="entry name" value="Leu-rich_rpt"/>
</dbReference>
<keyword evidence="9" id="KW-0735">Signal-anchor</keyword>
<dbReference type="PANTHER" id="PTHR48051">
    <property type="match status" value="1"/>
</dbReference>
<reference evidence="16" key="1">
    <citation type="submission" date="2025-08" db="UniProtKB">
        <authorList>
            <consortium name="Ensembl"/>
        </authorList>
    </citation>
    <scope>IDENTIFICATION</scope>
</reference>
<dbReference type="Pfam" id="PF00560">
    <property type="entry name" value="LRR_1"/>
    <property type="match status" value="1"/>
</dbReference>
<evidence type="ECO:0000256" key="14">
    <source>
        <dbReference type="ARBA" id="ARBA00071424"/>
    </source>
</evidence>
<keyword evidence="6" id="KW-0677">Repeat</keyword>
<evidence type="ECO:0000256" key="15">
    <source>
        <dbReference type="SAM" id="MobiDB-lite"/>
    </source>
</evidence>
<keyword evidence="17" id="KW-1185">Reference proteome</keyword>
<dbReference type="SUPFAM" id="SSF52058">
    <property type="entry name" value="L domain-like"/>
    <property type="match status" value="1"/>
</dbReference>
<keyword evidence="5" id="KW-0812">Transmembrane</keyword>
<dbReference type="Gene3D" id="3.80.10.10">
    <property type="entry name" value="Ribonuclease Inhibitor"/>
    <property type="match status" value="1"/>
</dbReference>
<keyword evidence="12" id="KW-0472">Membrane</keyword>
<comment type="subcellular location">
    <subcellularLocation>
        <location evidence="3">Endoplasmic reticulum membrane</location>
        <topology evidence="3">Single-pass type II membrane protein</topology>
    </subcellularLocation>
    <subcellularLocation>
        <location evidence="2">Microsome membrane</location>
        <topology evidence="2">Single-pass type II membrane protein</topology>
    </subcellularLocation>
    <subcellularLocation>
        <location evidence="1">Nucleus envelope</location>
    </subcellularLocation>
</comment>
<evidence type="ECO:0000256" key="1">
    <source>
        <dbReference type="ARBA" id="ARBA00004259"/>
    </source>
</evidence>
<organism evidence="16 17">
    <name type="scientific">Paramormyrops kingsleyae</name>
    <dbReference type="NCBI Taxonomy" id="1676925"/>
    <lineage>
        <taxon>Eukaryota</taxon>
        <taxon>Metazoa</taxon>
        <taxon>Chordata</taxon>
        <taxon>Craniata</taxon>
        <taxon>Vertebrata</taxon>
        <taxon>Euteleostomi</taxon>
        <taxon>Actinopterygii</taxon>
        <taxon>Neopterygii</taxon>
        <taxon>Teleostei</taxon>
        <taxon>Osteoglossocephala</taxon>
        <taxon>Osteoglossomorpha</taxon>
        <taxon>Osteoglossiformes</taxon>
        <taxon>Mormyridae</taxon>
        <taxon>Paramormyrops</taxon>
    </lineage>
</organism>
<name>A0A3B3S6J9_9TELE</name>
<dbReference type="Pfam" id="PF13855">
    <property type="entry name" value="LRR_8"/>
    <property type="match status" value="1"/>
</dbReference>
<evidence type="ECO:0000256" key="3">
    <source>
        <dbReference type="ARBA" id="ARBA00004648"/>
    </source>
</evidence>
<evidence type="ECO:0000256" key="6">
    <source>
        <dbReference type="ARBA" id="ARBA00022737"/>
    </source>
</evidence>
<feature type="region of interest" description="Disordered" evidence="15">
    <location>
        <begin position="183"/>
        <end position="264"/>
    </location>
</feature>
<keyword evidence="11" id="KW-0175">Coiled coil</keyword>
<dbReference type="PROSITE" id="PS51450">
    <property type="entry name" value="LRR"/>
    <property type="match status" value="1"/>
</dbReference>
<dbReference type="GeneTree" id="ENSGT00940000165932"/>
<keyword evidence="8" id="KW-0492">Microsome</keyword>
<protein>
    <recommendedName>
        <fullName evidence="14">Leucine-rich repeat-containing protein 59</fullName>
    </recommendedName>
</protein>
<feature type="compositionally biased region" description="Basic and acidic residues" evidence="15">
    <location>
        <begin position="183"/>
        <end position="235"/>
    </location>
</feature>
<evidence type="ECO:0000256" key="8">
    <source>
        <dbReference type="ARBA" id="ARBA00022848"/>
    </source>
</evidence>
<keyword evidence="7" id="KW-0256">Endoplasmic reticulum</keyword>
<dbReference type="InterPro" id="IPR050216">
    <property type="entry name" value="LRR_domain-containing"/>
</dbReference>
<dbReference type="SMART" id="SM00369">
    <property type="entry name" value="LRR_TYP"/>
    <property type="match status" value="4"/>
</dbReference>
<keyword evidence="13" id="KW-0539">Nucleus</keyword>
<dbReference type="Proteomes" id="UP000261540">
    <property type="component" value="Unplaced"/>
</dbReference>
<evidence type="ECO:0000256" key="5">
    <source>
        <dbReference type="ARBA" id="ARBA00022692"/>
    </source>
</evidence>
<reference evidence="16" key="2">
    <citation type="submission" date="2025-09" db="UniProtKB">
        <authorList>
            <consortium name="Ensembl"/>
        </authorList>
    </citation>
    <scope>IDENTIFICATION</scope>
</reference>
<dbReference type="Ensembl" id="ENSPKIT00000006541.1">
    <property type="protein sequence ID" value="ENSPKIP00000025795.1"/>
    <property type="gene ID" value="ENSPKIG00000008516.1"/>
</dbReference>
<dbReference type="STRING" id="1676925.ENSPKIP00000025795"/>
<dbReference type="GO" id="GO:0005789">
    <property type="term" value="C:endoplasmic reticulum membrane"/>
    <property type="evidence" value="ECO:0007669"/>
    <property type="project" value="UniProtKB-SubCell"/>
</dbReference>
<evidence type="ECO:0000256" key="13">
    <source>
        <dbReference type="ARBA" id="ARBA00023242"/>
    </source>
</evidence>
<dbReference type="InterPro" id="IPR003591">
    <property type="entry name" value="Leu-rich_rpt_typical-subtyp"/>
</dbReference>
<evidence type="ECO:0000313" key="17">
    <source>
        <dbReference type="Proteomes" id="UP000261540"/>
    </source>
</evidence>
<dbReference type="PANTHER" id="PTHR48051:SF42">
    <property type="entry name" value="LEUCINE-RICH REPEAT-CONTAINING PROTEIN 18-LIKE"/>
    <property type="match status" value="1"/>
</dbReference>
<evidence type="ECO:0000256" key="7">
    <source>
        <dbReference type="ARBA" id="ARBA00022824"/>
    </source>
</evidence>
<evidence type="ECO:0000256" key="4">
    <source>
        <dbReference type="ARBA" id="ARBA00022614"/>
    </source>
</evidence>
<dbReference type="GO" id="GO:0005635">
    <property type="term" value="C:nuclear envelope"/>
    <property type="evidence" value="ECO:0007669"/>
    <property type="project" value="UniProtKB-SubCell"/>
</dbReference>
<accession>A0A3B3S6J9</accession>
<evidence type="ECO:0000256" key="11">
    <source>
        <dbReference type="ARBA" id="ARBA00023054"/>
    </source>
</evidence>
<keyword evidence="10" id="KW-1133">Transmembrane helix</keyword>
<dbReference type="FunFam" id="3.80.10.10:FF:000141">
    <property type="entry name" value="Leucine-rich repeat-containing protein 59"/>
    <property type="match status" value="1"/>
</dbReference>
<evidence type="ECO:0000313" key="16">
    <source>
        <dbReference type="Ensembl" id="ENSPKIP00000025795.1"/>
    </source>
</evidence>
<proteinExistence type="predicted"/>
<sequence length="337" mass="38191">MTYSTNVPHLPDTPDVLCDPVVQSCYWAALGKMSKNKVLNLRDKINDNEVDLSLSNLTEVPVKELAAFPKATMLDLSCNNLTSLPPDFCSLTHLVKIDLSKNQIVSLPADLGRLVALQHLDLYNNKLTSLPLSFSQLRNLKWLDLKDNPLEPTLAKVAGDCLDEKQCKQCATKVLQHMKALQEEADKERERRLHKEREREKKKEAQQRAREAKEKEARKREKAEEKERKRREFDAQRAAQAAQEKRKEQKPEKPRQDRPVAVKSVPKSKRSILGVLLKLVVMLLGGAFGAVAVCHMTSLRKEAACAPLNMLVEEALSWAQGQEVLRNILQKLSKQQP</sequence>
<keyword evidence="4" id="KW-0433">Leucine-rich repeat</keyword>
<evidence type="ECO:0000256" key="2">
    <source>
        <dbReference type="ARBA" id="ARBA00004464"/>
    </source>
</evidence>